<reference evidence="4" key="1">
    <citation type="submission" date="2021-02" db="EMBL/GenBank/DDBJ databases">
        <authorList>
            <person name="Nowell W R."/>
        </authorList>
    </citation>
    <scope>NUCLEOTIDE SEQUENCE</scope>
</reference>
<dbReference type="GO" id="GO:0003676">
    <property type="term" value="F:nucleic acid binding"/>
    <property type="evidence" value="ECO:0007669"/>
    <property type="project" value="InterPro"/>
</dbReference>
<sequence length="265" mass="30260">MSSRSKSSQQTQNSSYFTSQETTRSIIVSKVSLALDEDAIARSLASDNLSIEKVSRRFDPDRQPIAVIRVDFKSDNEAMQFINQCYIFIDGVKYPARGYWPLICRRCQNEGHFASQCPKEALTEERLIELFTIQQQQLESMMNSFEAQWNARLSDLKTSSANSNMEKLVPIFKDLNTVCQQFFQQNGQMQQQLGSMVSRVQAQWNARLSDLKTSSANSNMEKLVPIFKDLNTVCQQFFQQNGQMQQQLGSMVSRVQGVQTKSSNQ</sequence>
<evidence type="ECO:0000256" key="1">
    <source>
        <dbReference type="PROSITE-ProRule" id="PRU00047"/>
    </source>
</evidence>
<dbReference type="InterPro" id="IPR001878">
    <property type="entry name" value="Znf_CCHC"/>
</dbReference>
<dbReference type="EMBL" id="CAJNYU010000718">
    <property type="protein sequence ID" value="CAF3385720.1"/>
    <property type="molecule type" value="Genomic_DNA"/>
</dbReference>
<keyword evidence="1" id="KW-0479">Metal-binding</keyword>
<comment type="caution">
    <text evidence="4">The sequence shown here is derived from an EMBL/GenBank/DDBJ whole genome shotgun (WGS) entry which is preliminary data.</text>
</comment>
<dbReference type="GO" id="GO:0008270">
    <property type="term" value="F:zinc ion binding"/>
    <property type="evidence" value="ECO:0007669"/>
    <property type="project" value="UniProtKB-KW"/>
</dbReference>
<dbReference type="InterPro" id="IPR036875">
    <property type="entry name" value="Znf_CCHC_sf"/>
</dbReference>
<organism evidence="4 5">
    <name type="scientific">Rotaria socialis</name>
    <dbReference type="NCBI Taxonomy" id="392032"/>
    <lineage>
        <taxon>Eukaryota</taxon>
        <taxon>Metazoa</taxon>
        <taxon>Spiralia</taxon>
        <taxon>Gnathifera</taxon>
        <taxon>Rotifera</taxon>
        <taxon>Eurotatoria</taxon>
        <taxon>Bdelloidea</taxon>
        <taxon>Philodinida</taxon>
        <taxon>Philodinidae</taxon>
        <taxon>Rotaria</taxon>
    </lineage>
</organism>
<feature type="domain" description="CCHC-type" evidence="3">
    <location>
        <begin position="104"/>
        <end position="119"/>
    </location>
</feature>
<evidence type="ECO:0000313" key="4">
    <source>
        <dbReference type="EMBL" id="CAF3385720.1"/>
    </source>
</evidence>
<evidence type="ECO:0000313" key="5">
    <source>
        <dbReference type="Proteomes" id="UP000663869"/>
    </source>
</evidence>
<dbReference type="SMART" id="SM00343">
    <property type="entry name" value="ZnF_C2HC"/>
    <property type="match status" value="1"/>
</dbReference>
<dbReference type="Pfam" id="PF00098">
    <property type="entry name" value="zf-CCHC"/>
    <property type="match status" value="1"/>
</dbReference>
<dbReference type="Proteomes" id="UP000663869">
    <property type="component" value="Unassembled WGS sequence"/>
</dbReference>
<gene>
    <name evidence="4" type="ORF">FME351_LOCUS7677</name>
</gene>
<accession>A0A817Z4V1</accession>
<dbReference type="PROSITE" id="PS50158">
    <property type="entry name" value="ZF_CCHC"/>
    <property type="match status" value="1"/>
</dbReference>
<feature type="region of interest" description="Disordered" evidence="2">
    <location>
        <begin position="1"/>
        <end position="21"/>
    </location>
</feature>
<name>A0A817Z4V1_9BILA</name>
<keyword evidence="1" id="KW-0862">Zinc</keyword>
<evidence type="ECO:0000256" key="2">
    <source>
        <dbReference type="SAM" id="MobiDB-lite"/>
    </source>
</evidence>
<dbReference type="AlphaFoldDB" id="A0A817Z4V1"/>
<keyword evidence="1" id="KW-0863">Zinc-finger</keyword>
<protein>
    <recommendedName>
        <fullName evidence="3">CCHC-type domain-containing protein</fullName>
    </recommendedName>
</protein>
<proteinExistence type="predicted"/>
<dbReference type="SUPFAM" id="SSF57756">
    <property type="entry name" value="Retrovirus zinc finger-like domains"/>
    <property type="match status" value="1"/>
</dbReference>
<evidence type="ECO:0000259" key="3">
    <source>
        <dbReference type="PROSITE" id="PS50158"/>
    </source>
</evidence>